<organism evidence="1">
    <name type="scientific">Salmonella enterica subsp. enterica serovar Lattenkamp</name>
    <dbReference type="NCBI Taxonomy" id="2564671"/>
    <lineage>
        <taxon>Bacteria</taxon>
        <taxon>Pseudomonadati</taxon>
        <taxon>Pseudomonadota</taxon>
        <taxon>Gammaproteobacteria</taxon>
        <taxon>Enterobacterales</taxon>
        <taxon>Enterobacteriaceae</taxon>
        <taxon>Salmonella</taxon>
    </lineage>
</organism>
<comment type="caution">
    <text evidence="1">The sequence shown here is derived from an EMBL/GenBank/DDBJ whole genome shotgun (WGS) entry which is preliminary data.</text>
</comment>
<reference evidence="1" key="1">
    <citation type="submission" date="2018-06" db="EMBL/GenBank/DDBJ databases">
        <authorList>
            <person name="Ashton P.M."/>
            <person name="Dallman T."/>
            <person name="Nair S."/>
            <person name="De Pinna E."/>
            <person name="Peters T."/>
            <person name="Grant K."/>
        </authorList>
    </citation>
    <scope>NUCLEOTIDE SEQUENCE [LARGE SCALE GENOMIC DNA]</scope>
    <source>
        <strain evidence="1">149361</strain>
    </source>
</reference>
<dbReference type="Proteomes" id="UP000839639">
    <property type="component" value="Unassembled WGS sequence"/>
</dbReference>
<sequence>MATGKSIYTYYTPVNKSREDIDLDIAIIYPKANMEDFTVKFDEKNNILIDDNNLKTVISSCTSTEGIHVYSDSKDIHLYYSLGYEIRANCSKEVYK</sequence>
<accession>A0A5W2M190</accession>
<proteinExistence type="predicted"/>
<dbReference type="AlphaFoldDB" id="A0A5W2M190"/>
<gene>
    <name evidence="1" type="ORF">DPK62_25740</name>
</gene>
<dbReference type="EMBL" id="AAHIJD010000091">
    <property type="protein sequence ID" value="EBW4471895.1"/>
    <property type="molecule type" value="Genomic_DNA"/>
</dbReference>
<protein>
    <submittedName>
        <fullName evidence="1">Uncharacterized protein</fullName>
    </submittedName>
</protein>
<name>A0A5W2M190_SALET</name>
<evidence type="ECO:0000313" key="1">
    <source>
        <dbReference type="EMBL" id="EBW4471895.1"/>
    </source>
</evidence>